<proteinExistence type="inferred from homology"/>
<comment type="similarity">
    <text evidence="2">Belongs to the complex I subunit 6 family.</text>
</comment>
<evidence type="ECO:0000256" key="12">
    <source>
        <dbReference type="ARBA" id="ARBA00023128"/>
    </source>
</evidence>
<feature type="transmembrane region" description="Helical" evidence="16">
    <location>
        <begin position="132"/>
        <end position="153"/>
    </location>
</feature>
<keyword evidence="13 16" id="KW-0472">Membrane</keyword>
<keyword evidence="8" id="KW-1278">Translocase</keyword>
<feature type="transmembrane region" description="Helical" evidence="16">
    <location>
        <begin position="45"/>
        <end position="69"/>
    </location>
</feature>
<dbReference type="EC" id="7.1.1.2" evidence="3"/>
<keyword evidence="11" id="KW-0520">NAD</keyword>
<dbReference type="PANTHER" id="PTHR11435">
    <property type="entry name" value="NADH UBIQUINONE OXIDOREDUCTASE SUBUNIT ND6"/>
    <property type="match status" value="1"/>
</dbReference>
<keyword evidence="12 17" id="KW-0496">Mitochondrion</keyword>
<reference evidence="17" key="1">
    <citation type="submission" date="2021-04" db="EMBL/GenBank/DDBJ databases">
        <title>The complete mitochondrial genome of the jewel beetle, Anthaxia chinensis (Coleoptera: Buprestidae).</title>
        <authorList>
            <person name="Chen b."/>
        </authorList>
    </citation>
    <scope>NUCLEOTIDE SEQUENCE</scope>
</reference>
<sequence>MITLIFILSLSIMFLFLKHPLTLGFTLLMQSLLIAMTAGYMSYNFWFSYILFLIMVGGMLVLFIYMTSIASNEMFHYSNKITMMMVTLQLLLGSSYLILDNYLIYQNMLNTDLIFMNKNHLWNTSLNKFFNYPMSMILILMIIYLLVTMIAIVKITNLNYGPLRPKL</sequence>
<evidence type="ECO:0000256" key="9">
    <source>
        <dbReference type="ARBA" id="ARBA00022982"/>
    </source>
</evidence>
<evidence type="ECO:0000256" key="1">
    <source>
        <dbReference type="ARBA" id="ARBA00004225"/>
    </source>
</evidence>
<keyword evidence="5" id="KW-0813">Transport</keyword>
<comment type="subcellular location">
    <subcellularLocation>
        <location evidence="1">Mitochondrion membrane</location>
        <topology evidence="1">Multi-pass membrane protein</topology>
    </subcellularLocation>
</comment>
<comment type="catalytic activity">
    <reaction evidence="15">
        <text>a ubiquinone + NADH + 5 H(+)(in) = a ubiquinol + NAD(+) + 4 H(+)(out)</text>
        <dbReference type="Rhea" id="RHEA:29091"/>
        <dbReference type="Rhea" id="RHEA-COMP:9565"/>
        <dbReference type="Rhea" id="RHEA-COMP:9566"/>
        <dbReference type="ChEBI" id="CHEBI:15378"/>
        <dbReference type="ChEBI" id="CHEBI:16389"/>
        <dbReference type="ChEBI" id="CHEBI:17976"/>
        <dbReference type="ChEBI" id="CHEBI:57540"/>
        <dbReference type="ChEBI" id="CHEBI:57945"/>
        <dbReference type="EC" id="7.1.1.2"/>
    </reaction>
</comment>
<evidence type="ECO:0000256" key="8">
    <source>
        <dbReference type="ARBA" id="ARBA00022967"/>
    </source>
</evidence>
<evidence type="ECO:0000256" key="10">
    <source>
        <dbReference type="ARBA" id="ARBA00022989"/>
    </source>
</evidence>
<geneLocation type="mitochondrion" evidence="17"/>
<feature type="transmembrane region" description="Helical" evidence="16">
    <location>
        <begin position="81"/>
        <end position="99"/>
    </location>
</feature>
<evidence type="ECO:0000256" key="2">
    <source>
        <dbReference type="ARBA" id="ARBA00005698"/>
    </source>
</evidence>
<accession>A0A8H2SGV0</accession>
<evidence type="ECO:0000256" key="6">
    <source>
        <dbReference type="ARBA" id="ARBA00022660"/>
    </source>
</evidence>
<dbReference type="EMBL" id="MW929326">
    <property type="protein sequence ID" value="QXE45660.1"/>
    <property type="molecule type" value="Genomic_DNA"/>
</dbReference>
<dbReference type="GO" id="GO:0031966">
    <property type="term" value="C:mitochondrial membrane"/>
    <property type="evidence" value="ECO:0007669"/>
    <property type="project" value="UniProtKB-SubCell"/>
</dbReference>
<evidence type="ECO:0000256" key="15">
    <source>
        <dbReference type="ARBA" id="ARBA00049551"/>
    </source>
</evidence>
<dbReference type="PANTHER" id="PTHR11435:SF1">
    <property type="entry name" value="NADH-UBIQUINONE OXIDOREDUCTASE CHAIN 6"/>
    <property type="match status" value="1"/>
</dbReference>
<evidence type="ECO:0000256" key="16">
    <source>
        <dbReference type="SAM" id="Phobius"/>
    </source>
</evidence>
<evidence type="ECO:0000256" key="5">
    <source>
        <dbReference type="ARBA" id="ARBA00022448"/>
    </source>
</evidence>
<evidence type="ECO:0000256" key="7">
    <source>
        <dbReference type="ARBA" id="ARBA00022692"/>
    </source>
</evidence>
<keyword evidence="9" id="KW-0249">Electron transport</keyword>
<dbReference type="InterPro" id="IPR050269">
    <property type="entry name" value="ComplexI_Subunit6"/>
</dbReference>
<evidence type="ECO:0000256" key="13">
    <source>
        <dbReference type="ARBA" id="ARBA00023136"/>
    </source>
</evidence>
<evidence type="ECO:0000256" key="3">
    <source>
        <dbReference type="ARBA" id="ARBA00012944"/>
    </source>
</evidence>
<keyword evidence="6" id="KW-0679">Respiratory chain</keyword>
<dbReference type="GO" id="GO:0008137">
    <property type="term" value="F:NADH dehydrogenase (ubiquinone) activity"/>
    <property type="evidence" value="ECO:0007669"/>
    <property type="project" value="UniProtKB-EC"/>
</dbReference>
<gene>
    <name evidence="17" type="primary">ND6</name>
</gene>
<name>A0A8H2SGV0_9COLE</name>
<evidence type="ECO:0000256" key="14">
    <source>
        <dbReference type="ARBA" id="ARBA00031019"/>
    </source>
</evidence>
<protein>
    <recommendedName>
        <fullName evidence="4">NADH-ubiquinone oxidoreductase chain 6</fullName>
        <ecNumber evidence="3">7.1.1.2</ecNumber>
    </recommendedName>
    <alternativeName>
        <fullName evidence="14">NADH dehydrogenase subunit 6</fullName>
    </alternativeName>
</protein>
<evidence type="ECO:0000313" key="17">
    <source>
        <dbReference type="EMBL" id="QXE45660.1"/>
    </source>
</evidence>
<keyword evidence="7 16" id="KW-0812">Transmembrane</keyword>
<dbReference type="AlphaFoldDB" id="A0A8H2SGV0"/>
<organism evidence="17">
    <name type="scientific">Anthaxia chinensis</name>
    <dbReference type="NCBI Taxonomy" id="2853461"/>
    <lineage>
        <taxon>Eukaryota</taxon>
        <taxon>Metazoa</taxon>
        <taxon>Ecdysozoa</taxon>
        <taxon>Arthropoda</taxon>
        <taxon>Hexapoda</taxon>
        <taxon>Insecta</taxon>
        <taxon>Pterygota</taxon>
        <taxon>Neoptera</taxon>
        <taxon>Endopterygota</taxon>
        <taxon>Coleoptera</taxon>
        <taxon>Polyphaga</taxon>
        <taxon>Elateriformia</taxon>
        <taxon>Buprestoidea</taxon>
        <taxon>Buprestidae</taxon>
        <taxon>Buprestinae</taxon>
        <taxon>Anthaxia</taxon>
    </lineage>
</organism>
<keyword evidence="10 16" id="KW-1133">Transmembrane helix</keyword>
<evidence type="ECO:0000256" key="11">
    <source>
        <dbReference type="ARBA" id="ARBA00023027"/>
    </source>
</evidence>
<evidence type="ECO:0000256" key="4">
    <source>
        <dbReference type="ARBA" id="ARBA00021095"/>
    </source>
</evidence>